<dbReference type="InterPro" id="IPR000515">
    <property type="entry name" value="MetI-like"/>
</dbReference>
<comment type="caution">
    <text evidence="9">The sequence shown here is derived from an EMBL/GenBank/DDBJ whole genome shotgun (WGS) entry which is preliminary data.</text>
</comment>
<keyword evidence="6 7" id="KW-0472">Membrane</keyword>
<dbReference type="CDD" id="cd06261">
    <property type="entry name" value="TM_PBP2"/>
    <property type="match status" value="1"/>
</dbReference>
<evidence type="ECO:0000256" key="2">
    <source>
        <dbReference type="ARBA" id="ARBA00022448"/>
    </source>
</evidence>
<evidence type="ECO:0000256" key="4">
    <source>
        <dbReference type="ARBA" id="ARBA00022692"/>
    </source>
</evidence>
<dbReference type="PANTHER" id="PTHR43227:SF11">
    <property type="entry name" value="BLL4140 PROTEIN"/>
    <property type="match status" value="1"/>
</dbReference>
<feature type="transmembrane region" description="Helical" evidence="7">
    <location>
        <begin position="189"/>
        <end position="208"/>
    </location>
</feature>
<feature type="transmembrane region" description="Helical" evidence="7">
    <location>
        <begin position="133"/>
        <end position="152"/>
    </location>
</feature>
<organism evidence="9 10">
    <name type="scientific">Paenibacillus glycanilyticus</name>
    <dbReference type="NCBI Taxonomy" id="126569"/>
    <lineage>
        <taxon>Bacteria</taxon>
        <taxon>Bacillati</taxon>
        <taxon>Bacillota</taxon>
        <taxon>Bacilli</taxon>
        <taxon>Bacillales</taxon>
        <taxon>Paenibacillaceae</taxon>
        <taxon>Paenibacillus</taxon>
    </lineage>
</organism>
<dbReference type="EMBL" id="BSSQ01000006">
    <property type="protein sequence ID" value="GLX67235.1"/>
    <property type="molecule type" value="Genomic_DNA"/>
</dbReference>
<dbReference type="Gene3D" id="1.10.3720.10">
    <property type="entry name" value="MetI-like"/>
    <property type="match status" value="1"/>
</dbReference>
<accession>A0ABQ6GAE8</accession>
<feature type="transmembrane region" description="Helical" evidence="7">
    <location>
        <begin position="91"/>
        <end position="112"/>
    </location>
</feature>
<feature type="domain" description="ABC transmembrane type-1" evidence="8">
    <location>
        <begin position="87"/>
        <end position="305"/>
    </location>
</feature>
<dbReference type="InterPro" id="IPR035906">
    <property type="entry name" value="MetI-like_sf"/>
</dbReference>
<comment type="subcellular location">
    <subcellularLocation>
        <location evidence="1 7">Cell membrane</location>
        <topology evidence="1 7">Multi-pass membrane protein</topology>
    </subcellularLocation>
</comment>
<evidence type="ECO:0000313" key="9">
    <source>
        <dbReference type="EMBL" id="GLX67235.1"/>
    </source>
</evidence>
<gene>
    <name evidence="9" type="primary">lplB_5</name>
    <name evidence="9" type="ORF">MU1_15800</name>
</gene>
<dbReference type="Proteomes" id="UP001157114">
    <property type="component" value="Unassembled WGS sequence"/>
</dbReference>
<keyword evidence="5 7" id="KW-1133">Transmembrane helix</keyword>
<evidence type="ECO:0000256" key="7">
    <source>
        <dbReference type="RuleBase" id="RU363032"/>
    </source>
</evidence>
<dbReference type="SUPFAM" id="SSF161098">
    <property type="entry name" value="MetI-like"/>
    <property type="match status" value="1"/>
</dbReference>
<keyword evidence="2 7" id="KW-0813">Transport</keyword>
<reference evidence="9 10" key="1">
    <citation type="submission" date="2023-03" db="EMBL/GenBank/DDBJ databases">
        <title>Draft genome sequence of the bacteria which degrade cell wall of Tricholomamatutake.</title>
        <authorList>
            <person name="Konishi Y."/>
            <person name="Fukuta Y."/>
            <person name="Shirasaka N."/>
        </authorList>
    </citation>
    <scope>NUCLEOTIDE SEQUENCE [LARGE SCALE GENOMIC DNA]</scope>
    <source>
        <strain evidence="10">mu1</strain>
    </source>
</reference>
<evidence type="ECO:0000259" key="8">
    <source>
        <dbReference type="PROSITE" id="PS50928"/>
    </source>
</evidence>
<evidence type="ECO:0000256" key="3">
    <source>
        <dbReference type="ARBA" id="ARBA00022475"/>
    </source>
</evidence>
<keyword evidence="4 7" id="KW-0812">Transmembrane</keyword>
<dbReference type="RefSeq" id="WP_284237981.1">
    <property type="nucleotide sequence ID" value="NZ_BSSQ01000006.1"/>
</dbReference>
<protein>
    <submittedName>
        <fullName evidence="9">Protein LplB</fullName>
    </submittedName>
</protein>
<evidence type="ECO:0000256" key="6">
    <source>
        <dbReference type="ARBA" id="ARBA00023136"/>
    </source>
</evidence>
<evidence type="ECO:0000313" key="10">
    <source>
        <dbReference type="Proteomes" id="UP001157114"/>
    </source>
</evidence>
<sequence length="318" mass="35589">MNKPLMATDRRPGSASLRGKLSSPQVILQLMVLPAVLAMVIFNFMPMFGMLIAFKETDLTDGIFGGKWVGFAHFKEIFEDDRFWMAMHNTIGMSILKLVITFAAPILFALIMNEIRSNAYKKVVQTISTLPHFLSYVIVATLCLIFLDPQGIVNHVLMSLHLTKEPIEFMAEAKWFWGLGSALDLWKETGWGAIVFLAAITGVNGEVYEAARMDGAGRLRCIWHINLPAIRSTIMVMLILNIGNLFYGGSNFDQSYLLGNMFNTDRSYTLGYYTLDNGLIQMRYSFAAAADLIISTLSLTLLLLTNWVAKKINGSNIF</sequence>
<dbReference type="Pfam" id="PF00528">
    <property type="entry name" value="BPD_transp_1"/>
    <property type="match status" value="1"/>
</dbReference>
<feature type="transmembrane region" description="Helical" evidence="7">
    <location>
        <begin position="26"/>
        <end position="54"/>
    </location>
</feature>
<dbReference type="PROSITE" id="PS50928">
    <property type="entry name" value="ABC_TM1"/>
    <property type="match status" value="1"/>
</dbReference>
<evidence type="ECO:0000256" key="5">
    <source>
        <dbReference type="ARBA" id="ARBA00022989"/>
    </source>
</evidence>
<name>A0ABQ6GAE8_9BACL</name>
<keyword evidence="10" id="KW-1185">Reference proteome</keyword>
<feature type="transmembrane region" description="Helical" evidence="7">
    <location>
        <begin position="284"/>
        <end position="309"/>
    </location>
</feature>
<proteinExistence type="inferred from homology"/>
<feature type="transmembrane region" description="Helical" evidence="7">
    <location>
        <begin position="229"/>
        <end position="247"/>
    </location>
</feature>
<dbReference type="InterPro" id="IPR050809">
    <property type="entry name" value="UgpAE/MalFG_permease"/>
</dbReference>
<keyword evidence="3" id="KW-1003">Cell membrane</keyword>
<evidence type="ECO:0000256" key="1">
    <source>
        <dbReference type="ARBA" id="ARBA00004651"/>
    </source>
</evidence>
<comment type="similarity">
    <text evidence="7">Belongs to the binding-protein-dependent transport system permease family.</text>
</comment>
<dbReference type="PANTHER" id="PTHR43227">
    <property type="entry name" value="BLL4140 PROTEIN"/>
    <property type="match status" value="1"/>
</dbReference>